<evidence type="ECO:0000256" key="7">
    <source>
        <dbReference type="ARBA" id="ARBA00022840"/>
    </source>
</evidence>
<dbReference type="PROSITE" id="PS51190">
    <property type="entry name" value="FATC"/>
    <property type="match status" value="1"/>
</dbReference>
<dbReference type="InterPro" id="IPR003152">
    <property type="entry name" value="FATC_dom"/>
</dbReference>
<dbReference type="PANTHER" id="PTHR37079">
    <property type="entry name" value="SERINE/THREONINE-PROTEIN KINASE ATM"/>
    <property type="match status" value="1"/>
</dbReference>
<feature type="compositionally biased region" description="Polar residues" evidence="10">
    <location>
        <begin position="1335"/>
        <end position="1355"/>
    </location>
</feature>
<dbReference type="InterPro" id="IPR036940">
    <property type="entry name" value="PI3/4_kinase_cat_sf"/>
</dbReference>
<keyword evidence="14" id="KW-1185">Reference proteome</keyword>
<feature type="region of interest" description="Disordered" evidence="10">
    <location>
        <begin position="4096"/>
        <end position="4125"/>
    </location>
</feature>
<dbReference type="EC" id="2.7.11.1" evidence="2"/>
<keyword evidence="4" id="KW-0547">Nucleotide-binding</keyword>
<dbReference type="InterPro" id="IPR044107">
    <property type="entry name" value="PIKKc_ATM"/>
</dbReference>
<dbReference type="InterPro" id="IPR038980">
    <property type="entry name" value="ATM_plant"/>
</dbReference>
<feature type="region of interest" description="Disordered" evidence="10">
    <location>
        <begin position="2276"/>
        <end position="2305"/>
    </location>
</feature>
<gene>
    <name evidence="13" type="ORF">TRSC58_06527</name>
</gene>
<evidence type="ECO:0000259" key="11">
    <source>
        <dbReference type="PROSITE" id="PS50290"/>
    </source>
</evidence>
<dbReference type="Pfam" id="PF02260">
    <property type="entry name" value="FATC"/>
    <property type="match status" value="1"/>
</dbReference>
<protein>
    <recommendedName>
        <fullName evidence="2">non-specific serine/threonine protein kinase</fullName>
        <ecNumber evidence="2">2.7.11.1</ecNumber>
    </recommendedName>
</protein>
<feature type="coiled-coil region" evidence="9">
    <location>
        <begin position="3462"/>
        <end position="3499"/>
    </location>
</feature>
<evidence type="ECO:0000256" key="2">
    <source>
        <dbReference type="ARBA" id="ARBA00012513"/>
    </source>
</evidence>
<feature type="region of interest" description="Disordered" evidence="10">
    <location>
        <begin position="378"/>
        <end position="401"/>
    </location>
</feature>
<dbReference type="PANTHER" id="PTHR37079:SF4">
    <property type="entry name" value="SERINE_THREONINE-PROTEIN KINASE ATM"/>
    <property type="match status" value="1"/>
</dbReference>
<evidence type="ECO:0000256" key="4">
    <source>
        <dbReference type="ARBA" id="ARBA00022741"/>
    </source>
</evidence>
<evidence type="ECO:0000256" key="6">
    <source>
        <dbReference type="ARBA" id="ARBA00022777"/>
    </source>
</evidence>
<dbReference type="SMART" id="SM01343">
    <property type="entry name" value="FATC"/>
    <property type="match status" value="1"/>
</dbReference>
<evidence type="ECO:0000256" key="5">
    <source>
        <dbReference type="ARBA" id="ARBA00022763"/>
    </source>
</evidence>
<evidence type="ECO:0000256" key="10">
    <source>
        <dbReference type="SAM" id="MobiDB-lite"/>
    </source>
</evidence>
<dbReference type="InterPro" id="IPR018936">
    <property type="entry name" value="PI3/4_kinase_CS"/>
</dbReference>
<dbReference type="VEuPathDB" id="TriTrypDB:TRSC58_06527"/>
<dbReference type="SMART" id="SM00146">
    <property type="entry name" value="PI3Kc"/>
    <property type="match status" value="1"/>
</dbReference>
<keyword evidence="3" id="KW-0808">Transferase</keyword>
<accession>A0A061IV94</accession>
<dbReference type="PROSITE" id="PS00915">
    <property type="entry name" value="PI3_4_KINASE_1"/>
    <property type="match status" value="1"/>
</dbReference>
<keyword evidence="7" id="KW-0067">ATP-binding</keyword>
<evidence type="ECO:0000256" key="3">
    <source>
        <dbReference type="ARBA" id="ARBA00022679"/>
    </source>
</evidence>
<comment type="subcellular location">
    <subcellularLocation>
        <location evidence="1">Nucleus</location>
    </subcellularLocation>
</comment>
<keyword evidence="6 13" id="KW-0418">Kinase</keyword>
<name>A0A061IV94_TRYRA</name>
<feature type="region of interest" description="Disordered" evidence="10">
    <location>
        <begin position="2523"/>
        <end position="2556"/>
    </location>
</feature>
<dbReference type="PROSITE" id="PS50290">
    <property type="entry name" value="PI3_4_KINASE_3"/>
    <property type="match status" value="1"/>
</dbReference>
<dbReference type="InterPro" id="IPR011009">
    <property type="entry name" value="Kinase-like_dom_sf"/>
</dbReference>
<evidence type="ECO:0000256" key="9">
    <source>
        <dbReference type="SAM" id="Coils"/>
    </source>
</evidence>
<evidence type="ECO:0000313" key="14">
    <source>
        <dbReference type="Proteomes" id="UP000031737"/>
    </source>
</evidence>
<dbReference type="SUPFAM" id="SSF56112">
    <property type="entry name" value="Protein kinase-like (PK-like)"/>
    <property type="match status" value="1"/>
</dbReference>
<dbReference type="Proteomes" id="UP000031737">
    <property type="component" value="Unassembled WGS sequence"/>
</dbReference>
<dbReference type="Gene3D" id="3.30.1010.10">
    <property type="entry name" value="Phosphatidylinositol 3-kinase Catalytic Subunit, Chain A, domain 4"/>
    <property type="match status" value="1"/>
</dbReference>
<dbReference type="Gene3D" id="1.10.1070.11">
    <property type="entry name" value="Phosphatidylinositol 3-/4-kinase, catalytic domain"/>
    <property type="match status" value="1"/>
</dbReference>
<dbReference type="InterPro" id="IPR000403">
    <property type="entry name" value="PI3/4_kinase_cat_dom"/>
</dbReference>
<keyword evidence="5" id="KW-0227">DNA damage</keyword>
<dbReference type="GO" id="GO:0005634">
    <property type="term" value="C:nucleus"/>
    <property type="evidence" value="ECO:0007669"/>
    <property type="project" value="UniProtKB-SubCell"/>
</dbReference>
<feature type="region of interest" description="Disordered" evidence="10">
    <location>
        <begin position="3299"/>
        <end position="3332"/>
    </location>
</feature>
<keyword evidence="8" id="KW-0539">Nucleus</keyword>
<reference evidence="13 14" key="1">
    <citation type="submission" date="2013-07" db="EMBL/GenBank/DDBJ databases">
        <authorList>
            <person name="Stoco P.H."/>
            <person name="Wagner G."/>
            <person name="Gerber A."/>
            <person name="Zaha A."/>
            <person name="Thompson C."/>
            <person name="Bartholomeu D.C."/>
            <person name="Luckemeyer D.D."/>
            <person name="Bahia D."/>
            <person name="Loreto E."/>
            <person name="Prestes E.B."/>
            <person name="Lima F.M."/>
            <person name="Rodrigues-Luiz G."/>
            <person name="Vallejo G.A."/>
            <person name="Filho J.F."/>
            <person name="Monteiro K.M."/>
            <person name="Tyler K.M."/>
            <person name="de Almeida L.G."/>
            <person name="Ortiz M.F."/>
            <person name="Siervo M.A."/>
            <person name="de Moraes M.H."/>
            <person name="Cunha O.L."/>
            <person name="Mendonca-Neto R."/>
            <person name="Silva R."/>
            <person name="Teixeira S.M."/>
            <person name="Murta S.M."/>
            <person name="Sincero T.C."/>
            <person name="Mendes T.A."/>
            <person name="Urmenyi T.P."/>
            <person name="Silva V.G."/>
            <person name="da Rocha W.D."/>
            <person name="Andersson B."/>
            <person name="Romanha A.J."/>
            <person name="Steindel M."/>
            <person name="de Vasconcelos A.T."/>
            <person name="Grisard E.C."/>
        </authorList>
    </citation>
    <scope>NUCLEOTIDE SEQUENCE [LARGE SCALE GENOMIC DNA]</scope>
    <source>
        <strain evidence="13 14">SC58</strain>
    </source>
</reference>
<feature type="domain" description="FATC" evidence="12">
    <location>
        <begin position="4146"/>
        <end position="4178"/>
    </location>
</feature>
<feature type="compositionally biased region" description="Low complexity" evidence="10">
    <location>
        <begin position="2535"/>
        <end position="2549"/>
    </location>
</feature>
<dbReference type="OrthoDB" id="381190at2759"/>
<dbReference type="GO" id="GO:0004674">
    <property type="term" value="F:protein serine/threonine kinase activity"/>
    <property type="evidence" value="ECO:0007669"/>
    <property type="project" value="UniProtKB-EC"/>
</dbReference>
<feature type="region of interest" description="Disordered" evidence="10">
    <location>
        <begin position="1327"/>
        <end position="1358"/>
    </location>
</feature>
<dbReference type="GO" id="GO:0006281">
    <property type="term" value="P:DNA repair"/>
    <property type="evidence" value="ECO:0007669"/>
    <property type="project" value="InterPro"/>
</dbReference>
<evidence type="ECO:0000256" key="8">
    <source>
        <dbReference type="ARBA" id="ARBA00023242"/>
    </source>
</evidence>
<dbReference type="CDD" id="cd05171">
    <property type="entry name" value="PIKKc_ATM"/>
    <property type="match status" value="1"/>
</dbReference>
<proteinExistence type="predicted"/>
<organism evidence="13 14">
    <name type="scientific">Trypanosoma rangeli SC58</name>
    <dbReference type="NCBI Taxonomy" id="429131"/>
    <lineage>
        <taxon>Eukaryota</taxon>
        <taxon>Discoba</taxon>
        <taxon>Euglenozoa</taxon>
        <taxon>Kinetoplastea</taxon>
        <taxon>Metakinetoplastina</taxon>
        <taxon>Trypanosomatida</taxon>
        <taxon>Trypanosomatidae</taxon>
        <taxon>Trypanosoma</taxon>
        <taxon>Herpetosoma</taxon>
    </lineage>
</organism>
<evidence type="ECO:0000259" key="12">
    <source>
        <dbReference type="PROSITE" id="PS51190"/>
    </source>
</evidence>
<sequence length="4178" mass="456286">MASRANNPALSTPSSAPLGFFDAPDASALSASVAVGDTATLKARLTAIVNDVQIPNPKEAQKSLMDLRAFLDAVAEQNGTHVQNIFGQHVINNILSVVLDSVVRPALMQYCSAAGKLRPVASRSAVRGAPAVSRRRLGASSLALSAALVAEGELDAFRSNKAKKLCMEVVRPWRTLIETLHHNLSASLLLGPTSAALRTSGNGDSEEAYMTAAATNRGRQGGNVDESAAENSLERPWMTSATAANRTGMSALAGSHLTQQLWRGAPNHTALPLLWKNAVPLLSLTRHALEVLQSEVLVTVCGHEYAQLLLHLFLFHGYLSNLQPAVLMELFLRLLELVERTVYESQSTDALATTTTAAVTAAIAASNTFFPSAARTLHSEAGNNNNSSSNTTRGVNGDVEDEVHHPPVEQGTMYAALLVQLLRAPQLLSAFTPCEDGATMLGAAPTTHTTTIPCMMQRLVRLTMQRHMRPTSALRLETHLLVAVNLLVSVARDDYPLAAATPLELVRLLCHLYYATTRRDGWRMEALTLMTTQICVCFSAVLGQSVRADIARHRPRGVRYAAGDVPDGAAESTNPGGGTRETIARAGHPVQVSPSSLTLLHETVLPFMLQLFTVVRSEFSHVSRRELFYFPCPPLAPLFDFGAVVLYLACATHDAYVTLPSSSSSGVVPAAATTPTPTVNDDASFKIGVWQQQEQKGVKRAREEGDEASRRIGEALKCKTRPSPLQPGETLLQLFRSLFFLDSMRDEATTRETATRSERDGVGNVTGAEERDADCLLRVSAAAGGSLSAAAVQDLVKDGSLFMLHLLAQPGTTLGCSERQCTLLVEHGVLPLFPYYGVRLETLLLAVLLAITPRASFMCQREVFRWLIRRYMPTVATQRDDESQPKEQVYRLLSLLLGHGVVGQWPLLVCGDERARLQAGAHFSAITARIRAVLYGAAKAASTTVVNAQQTTTGLPHAMMASLIAAAAGGHRAKTGLSTALFMTMLQFLSLYHHYGAASTEIVTAQRTVEKKKERLRHAGRPSAKHTATTAVLQECYAMELPLTAMHLSTGVAFVISGVSHAVCFFPHDEGVVWCHDTDTAVAASTCATAFLQALHWVEEYVLAASLTVTESELGWQHSLTAGGAASEAAEGTTPLRGHGGGKTAASVQRMKRLLARSHHTMDAAFIAPEKHVPAAVCEAAEGHWLLLHEFLVSSTEAPLTGIDAARAETGDVDNGSGGGEDADDSELFLGRLRRGDVPLGFVEVLAVEVARTIGEMVERAKMIGAATVDLTGASALQQQQPQRCEVDEEAVATAHRTLCLHTVQLMHLLLRLFRLGVWQLPLGLRSRPNGGGESQNTDVNRNTDSNSSQRSGKGSNECEEDDLCVLADTPRAQLFDDPVSTLRRLSPEGQLYYAVMWICRHLSTRLLLGSVVRDRVLMRALLILVHDVGTVLLSQSFALWEPRQVVLSFAGVVCRRALDEGVVKLAAWTPTNVTSADAVAAVHATMRLSCSLLSAILTCVRRTRVLAASTDPLVDPGRVTAVIVNILEKDGLIPAAKAGLSHGSEHLSSSTHRTGGMPAPHDVLKLNPFLPFSLAVVDGLLGLLQVLHEFYDDTQARQVARQLRETLFARYRHGLAESIFASFSHYAPLHRGAASPSVAEMGSDDEEEDVVPMRRQATGGCCTREGREKKGERGAGNDGLREEGRLLETFVDQLTDVSRNDMPVLTPQLQCAVLSGIYGVLFRCDALVAEKLGKYLFSFLSIKTPYVVRRHTALHVRWLFRRFTSQTYVVLQELLYRAREGIASISPMHAATSLRALGEAAHAAPTLEADIICTLLECWATRGFAHKGLLLECLDLIGNYAGTRERGFAAAGATGSRTGMNSRQLCHYHCERLLFDWLWCLGHPMEAFPVACFGYTGLPQMWRELMPTLVPLALLCSSRRGEAEEASVFLHPSDLLWRLAACHTHAGDAMSTAARTRESLVRCVRAYFPDVMARLLVFAALARRRSGSDGGEEESREVAEAASVALEWLQSTFSTEYAPLVRRHADAILCRFVGLVGTMTPMVRVRPLQEAVALLCDIVAAAATSPASPPVIGAGNKVEADTHPYLSPLGAKTAVDRFFAGEDGDHAYVLLQQLYVGLTRGVHRGQRRAMLALLLEHIVRQWWSCELLQRVPHILHTVLRLCGNLLMTCADARPYTCNVLLYAWTSAMVPVRATSPAFSARFFAADEVFISTVMLALAEESRVVASTWAAICRADTALERQDLLLKRASCTAEEVVPKEEGETHEMRITLLGAQEAEVEEERHGRRGATGGSEEGTGAQPPKRDDATLSLHEAMQRVTRVLPLLKGTVLVSGAPASSFYTDAAAAVDRARPAFVHVIRAHLHEDAEAEEEQLRRGLPSAAAVQAVYEACCRAVPILLTLVCADDEAAATTATTGGATTAAKLSQAASRELQVSAFRLLRALCWCFIGAGAECHVDALLCPIGAMQTMLQECPLDEMLHRMYRQQMEQLYRLAFDADAYVAQVAATTLRGWLCGATADKDGGDAAERGMDGVSEGAGNSTRAAAAASNSNRRRAAGDEGNLIKRALQLMQSDARQIEDAKQEIPTAAAASPGRLDYDGVEGDHLSSSICLTDILPFHRCLVGVPPCTHAVSPEEAVLSVASLLDDIVWDTLTVHEDESQFPRLFLVGFIRQYNLHHRFSTVATLLRDLLLRPVAGKSGSLMRFIEGLLPILLLHAMLLRESETQRLQRAVWSRALETHLFQRASRFRHTARLFLRALNVCHSVLMTVVRSHGVRLESCESFPFSRASSSELEAVAAALTFPLFVRSDYGDLPELSDVRESYWLSDVDPLVLASAAVACHEPHLAVLFTELSGESLLGRRKGIPSAAMTAVGQPKCSVLFPAKQQPSSRGDAAAEGPGRRLRGDAAEAAMTERLATYRAAVYAVLVDVEATLRFRGLNDNAGTVVAASSGSCGGMGGGGEKEAAALVGSATVMRAIGDGGAADASMSPWEEAFFLQHPVRLIEREKNRGNWPAVLLLLDRIESAMTSAHVSAEVRIQYSGGRFSSARLLVEKANALLQLGAVDSALQMLAAAMKRQVRTSAVAAGAEKWGNHHAVNEETEEAAEDYLLQLRSALAATLWRLGRWDVDCLEEGGGPHPRHQRDLGLLLPSLISVDEGIFFAMRAVHRGEYHNVRRWTTQALQRLVCQFDATNWFRLMLQAEALHDIEESADRFLRLRASSAVRAGGAARQQPPPPPPWVHASLAHVRAPYRDLELLDSVRHRLCVVHQQPQWWLAHLENSSARALRGNRAALVHQWLSASTEFSEPSDRQDGRGREVRQRQQQPQRVPSPQGGTMFESLTTAQGLPAMAFLALVQARAEFVSGRPHRAIAILQNTERTPLDATAVGHGLPFPMPVNASQMPAVVHQLVVWVREARLVPLSQLVRDPFLLSSVKNDRSGVCCLLLARLCHALVRDITVRLQSEEYRKLQESIEASRRIRLELEQQQKMSDRLSEEERKLLQRRIYTLAVETTREEGEWQREVEMYALYRRSALNAYARFLERSGSADADGLLAVFAFVSLWLQQDERLDEQRQKGTAEAASVTAGIIKRAIKNIPRHKFLPLFSQLAAQLGTSQDDANLESLVLHIAMECPLHTVWPLLALANGDSFGPVMKTAVPGGGLHVVDAKKVTLARQILHTLKASNGHVDDGEEKGTNATRCCWRQQIVQGAERLSQAYIQLAFYRVHNKPRPMHRIPVSFMILERDLQDLRIPPPTLTLQLPAVVSPSATSALMRYVPTIVRYGATFTIPGGINLPKALHCVLSDGRIIRQLLKFEDDLRQDSLIEQVFSLSNQLLATDRRTCGLHVFTYNVVPLAPTVGIIEWVDDTIPLGHYLNGDPRSNGAVGAAAGGGGAESRLRFNTGAHERYFPGEPTTLECRARLQEVGKTQKHSVLLDLYAEFSPALHYFFLEHFFNPQEWLERREVYTRSVSVSSMIGYIVGLGDRHGNNLLLHTRQAELVHIDLGFAFDQGKLLPVPELVPFRLTRNVVDGFGVQGTEGPFRRHCEGTLHVLRGQKELLMTILEACAHDPLARWSVTVALPPQRQHDGPQNQNPHAERMTMLEEKEEEGDAARGATPRQRGLGVSRRKPTYADAERTLSHVAEKIAGYESGELLSVSTHVHKLLQMAQNTELLAQMFVGWSPWL</sequence>
<dbReference type="EMBL" id="AUPL01006527">
    <property type="protein sequence ID" value="ESL05811.1"/>
    <property type="molecule type" value="Genomic_DNA"/>
</dbReference>
<feature type="domain" description="PI3K/PI4K catalytic" evidence="11">
    <location>
        <begin position="3777"/>
        <end position="4114"/>
    </location>
</feature>
<dbReference type="Pfam" id="PF00454">
    <property type="entry name" value="PI3_PI4_kinase"/>
    <property type="match status" value="1"/>
</dbReference>
<keyword evidence="9" id="KW-0175">Coiled coil</keyword>
<evidence type="ECO:0000313" key="13">
    <source>
        <dbReference type="EMBL" id="ESL05811.1"/>
    </source>
</evidence>
<comment type="caution">
    <text evidence="13">The sequence shown here is derived from an EMBL/GenBank/DDBJ whole genome shotgun (WGS) entry which is preliminary data.</text>
</comment>
<dbReference type="GO" id="GO:0005524">
    <property type="term" value="F:ATP binding"/>
    <property type="evidence" value="ECO:0007669"/>
    <property type="project" value="UniProtKB-KW"/>
</dbReference>
<feature type="compositionally biased region" description="Basic and acidic residues" evidence="10">
    <location>
        <begin position="3304"/>
        <end position="3317"/>
    </location>
</feature>
<evidence type="ECO:0000256" key="1">
    <source>
        <dbReference type="ARBA" id="ARBA00004123"/>
    </source>
</evidence>